<name>A0A9W6HBS1_9MICO</name>
<dbReference type="RefSeq" id="WP_271177844.1">
    <property type="nucleotide sequence ID" value="NZ_BAAAJO010000004.1"/>
</dbReference>
<dbReference type="AlphaFoldDB" id="A0A9W6HBS1"/>
<gene>
    <name evidence="1" type="ORF">GCM10017584_27740</name>
</gene>
<comment type="caution">
    <text evidence="1">The sequence shown here is derived from an EMBL/GenBank/DDBJ whole genome shotgun (WGS) entry which is preliminary data.</text>
</comment>
<reference evidence="1" key="1">
    <citation type="journal article" date="2014" name="Int. J. Syst. Evol. Microbiol.">
        <title>Complete genome sequence of Corynebacterium casei LMG S-19264T (=DSM 44701T), isolated from a smear-ripened cheese.</title>
        <authorList>
            <consortium name="US DOE Joint Genome Institute (JGI-PGF)"/>
            <person name="Walter F."/>
            <person name="Albersmeier A."/>
            <person name="Kalinowski J."/>
            <person name="Ruckert C."/>
        </authorList>
    </citation>
    <scope>NUCLEOTIDE SEQUENCE</scope>
    <source>
        <strain evidence="1">VKM Ac-1401</strain>
    </source>
</reference>
<protein>
    <submittedName>
        <fullName evidence="1">Uncharacterized protein</fullName>
    </submittedName>
</protein>
<accession>A0A9W6HBS1</accession>
<sequence length="93" mass="9642">MTGAGDVELHIDTLSIEGMPLSRGQRAELQEAVELEVTRLLGLERAAMTAARTPSGPQGTLTRRIEAAPTTASADPRAFGAGIAASVVEAVTR</sequence>
<reference evidence="1" key="2">
    <citation type="submission" date="2023-01" db="EMBL/GenBank/DDBJ databases">
        <authorList>
            <person name="Sun Q."/>
            <person name="Evtushenko L."/>
        </authorList>
    </citation>
    <scope>NUCLEOTIDE SEQUENCE</scope>
    <source>
        <strain evidence="1">VKM Ac-1401</strain>
    </source>
</reference>
<organism evidence="1 2">
    <name type="scientific">Leifsonia poae</name>
    <dbReference type="NCBI Taxonomy" id="110933"/>
    <lineage>
        <taxon>Bacteria</taxon>
        <taxon>Bacillati</taxon>
        <taxon>Actinomycetota</taxon>
        <taxon>Actinomycetes</taxon>
        <taxon>Micrococcales</taxon>
        <taxon>Microbacteriaceae</taxon>
        <taxon>Leifsonia</taxon>
    </lineage>
</organism>
<proteinExistence type="predicted"/>
<evidence type="ECO:0000313" key="2">
    <source>
        <dbReference type="Proteomes" id="UP001142372"/>
    </source>
</evidence>
<dbReference type="Proteomes" id="UP001142372">
    <property type="component" value="Unassembled WGS sequence"/>
</dbReference>
<dbReference type="EMBL" id="BSEN01000013">
    <property type="protein sequence ID" value="GLJ77200.1"/>
    <property type="molecule type" value="Genomic_DNA"/>
</dbReference>
<evidence type="ECO:0000313" key="1">
    <source>
        <dbReference type="EMBL" id="GLJ77200.1"/>
    </source>
</evidence>
<keyword evidence="2" id="KW-1185">Reference proteome</keyword>